<dbReference type="GO" id="GO:0016491">
    <property type="term" value="F:oxidoreductase activity"/>
    <property type="evidence" value="ECO:0007669"/>
    <property type="project" value="UniProtKB-KW"/>
</dbReference>
<gene>
    <name evidence="4" type="primary">yteT_2</name>
    <name evidence="4" type="ORF">BGLFYP119_02510</name>
</gene>
<dbReference type="PANTHER" id="PTHR43377">
    <property type="entry name" value="BILIVERDIN REDUCTASE A"/>
    <property type="match status" value="1"/>
</dbReference>
<name>A0A6N2V7J9_9FIRM</name>
<organism evidence="4">
    <name type="scientific">Blautia glucerasea</name>
    <dbReference type="NCBI Taxonomy" id="536633"/>
    <lineage>
        <taxon>Bacteria</taxon>
        <taxon>Bacillati</taxon>
        <taxon>Bacillota</taxon>
        <taxon>Clostridia</taxon>
        <taxon>Lachnospirales</taxon>
        <taxon>Lachnospiraceae</taxon>
        <taxon>Blautia</taxon>
    </lineage>
</organism>
<dbReference type="InterPro" id="IPR000683">
    <property type="entry name" value="Gfo/Idh/MocA-like_OxRdtase_N"/>
</dbReference>
<protein>
    <submittedName>
        <fullName evidence="4">Oxidoreductase YteT</fullName>
        <ecNumber evidence="4">1.-.-.-</ecNumber>
    </submittedName>
</protein>
<accession>A0A6N2V7J9</accession>
<dbReference type="RefSeq" id="WP_156354973.1">
    <property type="nucleotide sequence ID" value="NZ_CACRST010000025.1"/>
</dbReference>
<feature type="domain" description="Gfo/Idh/MocA-like oxidoreductase N-terminal" evidence="2">
    <location>
        <begin position="6"/>
        <end position="126"/>
    </location>
</feature>
<dbReference type="InterPro" id="IPR036291">
    <property type="entry name" value="NAD(P)-bd_dom_sf"/>
</dbReference>
<dbReference type="PANTHER" id="PTHR43377:SF2">
    <property type="entry name" value="BINDING ROSSMANN FOLD OXIDOREDUCTASE, PUTATIVE (AFU_ORTHOLOGUE AFUA_4G00560)-RELATED"/>
    <property type="match status" value="1"/>
</dbReference>
<evidence type="ECO:0000259" key="3">
    <source>
        <dbReference type="Pfam" id="PF02894"/>
    </source>
</evidence>
<dbReference type="SUPFAM" id="SSF51735">
    <property type="entry name" value="NAD(P)-binding Rossmann-fold domains"/>
    <property type="match status" value="1"/>
</dbReference>
<evidence type="ECO:0000259" key="2">
    <source>
        <dbReference type="Pfam" id="PF01408"/>
    </source>
</evidence>
<dbReference type="InterPro" id="IPR051450">
    <property type="entry name" value="Gfo/Idh/MocA_Oxidoreductases"/>
</dbReference>
<evidence type="ECO:0000313" key="4">
    <source>
        <dbReference type="EMBL" id="VYT26178.1"/>
    </source>
</evidence>
<dbReference type="EMBL" id="CACRST010000025">
    <property type="protein sequence ID" value="VYT26178.1"/>
    <property type="molecule type" value="Genomic_DNA"/>
</dbReference>
<comment type="similarity">
    <text evidence="1">Belongs to the Gfo/Idh/MocA family.</text>
</comment>
<dbReference type="InterPro" id="IPR004104">
    <property type="entry name" value="Gfo/Idh/MocA-like_OxRdtase_C"/>
</dbReference>
<reference evidence="4" key="1">
    <citation type="submission" date="2019-11" db="EMBL/GenBank/DDBJ databases">
        <authorList>
            <person name="Feng L."/>
        </authorList>
    </citation>
    <scope>NUCLEOTIDE SEQUENCE</scope>
    <source>
        <strain evidence="4">BgluceraseaLFYP119</strain>
    </source>
</reference>
<dbReference type="Gene3D" id="3.40.50.720">
    <property type="entry name" value="NAD(P)-binding Rossmann-like Domain"/>
    <property type="match status" value="1"/>
</dbReference>
<dbReference type="GO" id="GO:0000166">
    <property type="term" value="F:nucleotide binding"/>
    <property type="evidence" value="ECO:0007669"/>
    <property type="project" value="InterPro"/>
</dbReference>
<dbReference type="Gene3D" id="3.30.360.10">
    <property type="entry name" value="Dihydrodipicolinate Reductase, domain 2"/>
    <property type="match status" value="1"/>
</dbReference>
<sequence length="422" mass="47935">MKVITAVLIGAGLRGGWVYADYAKNHPEDMKIVAVAEPDEKRRKLIASVHGLPENKCYKDYEELLAEEKMADCALICTQDTMHYEPVIKAMEKGYHVLCEKPMSPDASEIVTMGKMAEKYDRILMICHVLRYSAFFSRIKDLIDQGRLGKLVSIQHIEEVGYWHHAHSFVRGNWRRSEETSPMILQKCCHDMDILLWLVGSPCTKVSSFGNLTYFREENAPEDGPKYCLDGCPKRDTCAFYAPKFYFEHPKAESDGFIHAVSADTDREAVLKELKTGPYGRCVFRCDNTVVDHQVVNLEFENQVTVNMTMCAFTERCARQIHIMGTGGELRGNMEEGKIEISDFVTGEKETIQLYTPPTGHSGSDQNMMKDFVHYLREDSARIRSAASVSVDSHLIALAAEKSRVEGETVDFKKFRQEIEAR</sequence>
<evidence type="ECO:0000256" key="1">
    <source>
        <dbReference type="ARBA" id="ARBA00010928"/>
    </source>
</evidence>
<dbReference type="AlphaFoldDB" id="A0A6N2V7J9"/>
<dbReference type="Pfam" id="PF02894">
    <property type="entry name" value="GFO_IDH_MocA_C"/>
    <property type="match status" value="1"/>
</dbReference>
<proteinExistence type="inferred from homology"/>
<dbReference type="EC" id="1.-.-.-" evidence="4"/>
<dbReference type="SUPFAM" id="SSF55347">
    <property type="entry name" value="Glyceraldehyde-3-phosphate dehydrogenase-like, C-terminal domain"/>
    <property type="match status" value="1"/>
</dbReference>
<keyword evidence="4" id="KW-0560">Oxidoreductase</keyword>
<dbReference type="Pfam" id="PF01408">
    <property type="entry name" value="GFO_IDH_MocA"/>
    <property type="match status" value="1"/>
</dbReference>
<feature type="domain" description="Gfo/Idh/MocA-like oxidoreductase C-terminal" evidence="3">
    <location>
        <begin position="140"/>
        <end position="399"/>
    </location>
</feature>